<feature type="compositionally biased region" description="Basic and acidic residues" evidence="1">
    <location>
        <begin position="54"/>
        <end position="78"/>
    </location>
</feature>
<protein>
    <submittedName>
        <fullName evidence="2">Uncharacterized protein</fullName>
    </submittedName>
</protein>
<dbReference type="Proteomes" id="UP001079430">
    <property type="component" value="Unassembled WGS sequence"/>
</dbReference>
<reference evidence="2" key="1">
    <citation type="submission" date="2022-10" db="EMBL/GenBank/DDBJ databases">
        <title>Whole genome sequencing of three plant growth promoting bacteria isolated from Vachellia tortilis subsp. raddiana in Morocco.</title>
        <authorList>
            <person name="Hnini M."/>
            <person name="Zouagui R."/>
            <person name="Zouagui H."/>
            <person name="Chemao Elfihri M.-W."/>
            <person name="Ibrahimi A."/>
            <person name="Sbabou L."/>
            <person name="Aurag J."/>
        </authorList>
    </citation>
    <scope>NUCLEOTIDE SEQUENCE</scope>
    <source>
        <strain evidence="2">LMR678</strain>
    </source>
</reference>
<evidence type="ECO:0000256" key="1">
    <source>
        <dbReference type="SAM" id="MobiDB-lite"/>
    </source>
</evidence>
<feature type="region of interest" description="Disordered" evidence="1">
    <location>
        <begin position="1"/>
        <end position="20"/>
    </location>
</feature>
<feature type="region of interest" description="Disordered" evidence="1">
    <location>
        <begin position="42"/>
        <end position="78"/>
    </location>
</feature>
<evidence type="ECO:0000313" key="2">
    <source>
        <dbReference type="EMBL" id="MCZ4093395.1"/>
    </source>
</evidence>
<organism evidence="2 3">
    <name type="scientific">Sinorhizobium psoraleae</name>
    <dbReference type="NCBI Taxonomy" id="520838"/>
    <lineage>
        <taxon>Bacteria</taxon>
        <taxon>Pseudomonadati</taxon>
        <taxon>Pseudomonadota</taxon>
        <taxon>Alphaproteobacteria</taxon>
        <taxon>Hyphomicrobiales</taxon>
        <taxon>Rhizobiaceae</taxon>
        <taxon>Sinorhizobium/Ensifer group</taxon>
        <taxon>Sinorhizobium</taxon>
    </lineage>
</organism>
<comment type="caution">
    <text evidence="2">The sequence shown here is derived from an EMBL/GenBank/DDBJ whole genome shotgun (WGS) entry which is preliminary data.</text>
</comment>
<evidence type="ECO:0000313" key="3">
    <source>
        <dbReference type="Proteomes" id="UP001079430"/>
    </source>
</evidence>
<name>A0ABT4KN43_9HYPH</name>
<proteinExistence type="predicted"/>
<dbReference type="RefSeq" id="WP_269285159.1">
    <property type="nucleotide sequence ID" value="NZ_JAPVOI010000005.1"/>
</dbReference>
<accession>A0ABT4KN43</accession>
<gene>
    <name evidence="2" type="ORF">O3W52_26490</name>
</gene>
<keyword evidence="3" id="KW-1185">Reference proteome</keyword>
<sequence>MPRTGGVYSPPAGTKGVSGNTIQSVPYNAFVDDLTADANAARPITVPERPVPAPHERHSGADGARRAHIDLRPDDLSR</sequence>
<dbReference type="EMBL" id="JAPVOI010000005">
    <property type="protein sequence ID" value="MCZ4093395.1"/>
    <property type="molecule type" value="Genomic_DNA"/>
</dbReference>